<dbReference type="PANTHER" id="PTHR30004">
    <property type="entry name" value="4-HYDROXYTHREONINE-4-PHOSPHATE DEHYDROGENASE"/>
    <property type="match status" value="1"/>
</dbReference>
<evidence type="ECO:0000256" key="6">
    <source>
        <dbReference type="ARBA" id="ARBA00023027"/>
    </source>
</evidence>
<dbReference type="PANTHER" id="PTHR30004:SF6">
    <property type="entry name" value="D-THREONATE 4-PHOSPHATE DEHYDROGENASE"/>
    <property type="match status" value="1"/>
</dbReference>
<proteinExistence type="inferred from homology"/>
<keyword evidence="5" id="KW-0560">Oxidoreductase</keyword>
<dbReference type="NCBIfam" id="NF002992">
    <property type="entry name" value="PRK03743.1"/>
    <property type="match status" value="1"/>
</dbReference>
<gene>
    <name evidence="7" type="primary">pdxA</name>
    <name evidence="7" type="ORF">KQI88_09320</name>
</gene>
<comment type="subunit">
    <text evidence="3">Homodimer.</text>
</comment>
<comment type="caution">
    <text evidence="7">The sequence shown here is derived from an EMBL/GenBank/DDBJ whole genome shotgun (WGS) entry which is preliminary data.</text>
</comment>
<protein>
    <submittedName>
        <fullName evidence="7">4-hydroxythreonine-4-phosphate dehydrogenase PdxA</fullName>
    </submittedName>
</protein>
<sequence length="332" mass="36400">MTRPYICVPMGDPAGIGPEIVVKALGSEEVNKVSKTVVVGDEKTLRQAMRFTNTHLDINIIEDVREGNYVSGVLNLIDLKNVDIDNLQMGKVQGMAGQAAFDYIKKSVELALEKKVDAIATTPINKEALKAGNINYIGHTEILADLTNTEDPLTMFQVFNLRVFFLSRHVSLKKACDMVTKDRVLDYIKRSVKALARLGIENPKLAVAGLNPHSGENGLFGDEEVREIVPTIEIARQEGIDVVGPVPADSVFHFGLKESYDAILSLFHDQGHIATKMVDFERTISITNNMPFLRTSVDHGTAFNIAGTGEASSVSMEEAILLAAKYAPNFNR</sequence>
<comment type="cofactor">
    <cofactor evidence="1">
        <name>a divalent metal cation</name>
        <dbReference type="ChEBI" id="CHEBI:60240"/>
    </cofactor>
</comment>
<evidence type="ECO:0000313" key="7">
    <source>
        <dbReference type="EMBL" id="MBU5676617.1"/>
    </source>
</evidence>
<reference evidence="7 8" key="1">
    <citation type="submission" date="2021-06" db="EMBL/GenBank/DDBJ databases">
        <authorList>
            <person name="Sun Q."/>
            <person name="Li D."/>
        </authorList>
    </citation>
    <scope>NUCLEOTIDE SEQUENCE [LARGE SCALE GENOMIC DNA]</scope>
    <source>
        <strain evidence="7 8">MSJ-5</strain>
    </source>
</reference>
<dbReference type="EMBL" id="JAHLQK010000003">
    <property type="protein sequence ID" value="MBU5676617.1"/>
    <property type="molecule type" value="Genomic_DNA"/>
</dbReference>
<evidence type="ECO:0000256" key="4">
    <source>
        <dbReference type="ARBA" id="ARBA00022723"/>
    </source>
</evidence>
<keyword evidence="4" id="KW-0479">Metal-binding</keyword>
<evidence type="ECO:0000256" key="3">
    <source>
        <dbReference type="ARBA" id="ARBA00011738"/>
    </source>
</evidence>
<dbReference type="RefSeq" id="WP_216416580.1">
    <property type="nucleotide sequence ID" value="NZ_JAHLQK010000003.1"/>
</dbReference>
<keyword evidence="6" id="KW-0520">NAD</keyword>
<accession>A0ABS6G2B8</accession>
<evidence type="ECO:0000256" key="1">
    <source>
        <dbReference type="ARBA" id="ARBA00001968"/>
    </source>
</evidence>
<evidence type="ECO:0000256" key="2">
    <source>
        <dbReference type="ARBA" id="ARBA00009464"/>
    </source>
</evidence>
<name>A0ABS6G2B8_9FIRM</name>
<dbReference type="Pfam" id="PF04166">
    <property type="entry name" value="PdxA"/>
    <property type="match status" value="1"/>
</dbReference>
<dbReference type="NCBIfam" id="TIGR00557">
    <property type="entry name" value="pdxA"/>
    <property type="match status" value="1"/>
</dbReference>
<organism evidence="7 8">
    <name type="scientific">Alkaliphilus flagellatus</name>
    <dbReference type="NCBI Taxonomy" id="2841507"/>
    <lineage>
        <taxon>Bacteria</taxon>
        <taxon>Bacillati</taxon>
        <taxon>Bacillota</taxon>
        <taxon>Clostridia</taxon>
        <taxon>Peptostreptococcales</taxon>
        <taxon>Natronincolaceae</taxon>
        <taxon>Alkaliphilus</taxon>
    </lineage>
</organism>
<comment type="similarity">
    <text evidence="2">Belongs to the PdxA family. PdxA2 subfamily.</text>
</comment>
<dbReference type="InterPro" id="IPR005255">
    <property type="entry name" value="PdxA_fam"/>
</dbReference>
<evidence type="ECO:0000256" key="5">
    <source>
        <dbReference type="ARBA" id="ARBA00023002"/>
    </source>
</evidence>
<dbReference type="Proteomes" id="UP000779508">
    <property type="component" value="Unassembled WGS sequence"/>
</dbReference>
<evidence type="ECO:0000313" key="8">
    <source>
        <dbReference type="Proteomes" id="UP000779508"/>
    </source>
</evidence>
<keyword evidence="8" id="KW-1185">Reference proteome</keyword>